<feature type="compositionally biased region" description="Basic and acidic residues" evidence="1">
    <location>
        <begin position="317"/>
        <end position="329"/>
    </location>
</feature>
<accession>A0AAD4LR10</accession>
<evidence type="ECO:0000313" key="2">
    <source>
        <dbReference type="EMBL" id="KAH8999332.1"/>
    </source>
</evidence>
<name>A0AAD4LR10_9AGAM</name>
<feature type="compositionally biased region" description="Low complexity" evidence="1">
    <location>
        <begin position="395"/>
        <end position="411"/>
    </location>
</feature>
<keyword evidence="3" id="KW-1185">Reference proteome</keyword>
<evidence type="ECO:0000256" key="1">
    <source>
        <dbReference type="SAM" id="MobiDB-lite"/>
    </source>
</evidence>
<evidence type="ECO:0000313" key="3">
    <source>
        <dbReference type="Proteomes" id="UP001201163"/>
    </source>
</evidence>
<gene>
    <name evidence="2" type="ORF">EDB92DRAFT_954288</name>
</gene>
<feature type="compositionally biased region" description="Basic and acidic residues" evidence="1">
    <location>
        <begin position="15"/>
        <end position="24"/>
    </location>
</feature>
<protein>
    <submittedName>
        <fullName evidence="2">Uncharacterized protein</fullName>
    </submittedName>
</protein>
<feature type="region of interest" description="Disordered" evidence="1">
    <location>
        <begin position="286"/>
        <end position="335"/>
    </location>
</feature>
<dbReference type="Gene3D" id="6.10.140.1020">
    <property type="match status" value="1"/>
</dbReference>
<comment type="caution">
    <text evidence="2">The sequence shown here is derived from an EMBL/GenBank/DDBJ whole genome shotgun (WGS) entry which is preliminary data.</text>
</comment>
<feature type="compositionally biased region" description="Polar residues" evidence="1">
    <location>
        <begin position="360"/>
        <end position="372"/>
    </location>
</feature>
<feature type="compositionally biased region" description="Polar residues" evidence="1">
    <location>
        <begin position="1"/>
        <end position="11"/>
    </location>
</feature>
<feature type="compositionally biased region" description="Polar residues" evidence="1">
    <location>
        <begin position="287"/>
        <end position="304"/>
    </location>
</feature>
<reference evidence="2" key="1">
    <citation type="submission" date="2022-01" db="EMBL/GenBank/DDBJ databases">
        <title>Comparative genomics reveals a dynamic genome evolution in the ectomycorrhizal milk-cap (Lactarius) mushrooms.</title>
        <authorList>
            <consortium name="DOE Joint Genome Institute"/>
            <person name="Lebreton A."/>
            <person name="Tang N."/>
            <person name="Kuo A."/>
            <person name="LaButti K."/>
            <person name="Drula E."/>
            <person name="Barry K."/>
            <person name="Clum A."/>
            <person name="Lipzen A."/>
            <person name="Mousain D."/>
            <person name="Ng V."/>
            <person name="Wang R."/>
            <person name="Wang X."/>
            <person name="Dai Y."/>
            <person name="Henrissat B."/>
            <person name="Grigoriev I.V."/>
            <person name="Guerin-Laguette A."/>
            <person name="Yu F."/>
            <person name="Martin F.M."/>
        </authorList>
    </citation>
    <scope>NUCLEOTIDE SEQUENCE</scope>
    <source>
        <strain evidence="2">QP</strain>
    </source>
</reference>
<organism evidence="2 3">
    <name type="scientific">Lactarius akahatsu</name>
    <dbReference type="NCBI Taxonomy" id="416441"/>
    <lineage>
        <taxon>Eukaryota</taxon>
        <taxon>Fungi</taxon>
        <taxon>Dikarya</taxon>
        <taxon>Basidiomycota</taxon>
        <taxon>Agaricomycotina</taxon>
        <taxon>Agaricomycetes</taxon>
        <taxon>Russulales</taxon>
        <taxon>Russulaceae</taxon>
        <taxon>Lactarius</taxon>
    </lineage>
</organism>
<feature type="region of interest" description="Disordered" evidence="1">
    <location>
        <begin position="563"/>
        <end position="597"/>
    </location>
</feature>
<sequence length="634" mass="67816">MSNTPNKSEQVAETDLNKSENDCRQDVCYGGTLSRVDDEKVVSEIGVYNGVQQSPGPKEMCTLDTTPAFLPPSSSSTTNVILLPLSSIPVTDGITSGENGESAAVSSSSMPDAWLLPPASPGSKLREERKDIISLASLSILQIPEKHSFNATLEGLQCSPDSGTLHVLPMATCNSGLRSCLATPPSAEVDLTVHGGTSKSAELPVTPLTTCVGLITPTQQTVATFASPVSHSAYMSTLSMAADQCSPCDPMPDSHPGPIVDEREASEPVLLRLGLDALTPMPLSDTLAGNLNSSPSLRGQHSDLSTSQTTPPSSPRTEYDTAKANDEAGARTANVASETYGFPTRIMSSPGPSFGWGDMLSSSPPQQNTTGTKRPACDSSDEDWTSGKPVKRMQMGGAMSSPPSAPAPRRATLASQKLSRKKLAAPFRSPLAVKLTTVKVVTPVSRGEVPREQVVKEPQTKCKAESNPVCLTAQKTLVRSSRAAAQFRSPLVKTVEHGTRPLVLPSQATMTLERKLTFLRRAVKIKRDRDESHLERLAVKWRDAAREAAYELWSIVRDLSTEGGEVRSNSSDAGWGWEERNGHGTVGNDAEDEEHGAQKENTLGVMLRKLGIAPETLGWNDEEETFVDDDDVCE</sequence>
<proteinExistence type="predicted"/>
<feature type="region of interest" description="Disordered" evidence="1">
    <location>
        <begin position="351"/>
        <end position="418"/>
    </location>
</feature>
<dbReference type="AlphaFoldDB" id="A0AAD4LR10"/>
<feature type="region of interest" description="Disordered" evidence="1">
    <location>
        <begin position="1"/>
        <end position="24"/>
    </location>
</feature>
<dbReference type="Proteomes" id="UP001201163">
    <property type="component" value="Unassembled WGS sequence"/>
</dbReference>
<dbReference type="EMBL" id="JAKELL010000004">
    <property type="protein sequence ID" value="KAH8999332.1"/>
    <property type="molecule type" value="Genomic_DNA"/>
</dbReference>